<evidence type="ECO:0000313" key="3">
    <source>
        <dbReference type="Proteomes" id="UP000024816"/>
    </source>
</evidence>
<comment type="caution">
    <text evidence="2">The sequence shown here is derived from an EMBL/GenBank/DDBJ whole genome shotgun (WGS) entry which is preliminary data.</text>
</comment>
<accession>A0A059FHX0</accession>
<protein>
    <recommendedName>
        <fullName evidence="1">Microcin J25-processing protein McjB C-terminal domain-containing protein</fullName>
    </recommendedName>
</protein>
<organism evidence="2 3">
    <name type="scientific">Hyphomonas jannaschiana VP2</name>
    <dbReference type="NCBI Taxonomy" id="1280952"/>
    <lineage>
        <taxon>Bacteria</taxon>
        <taxon>Pseudomonadati</taxon>
        <taxon>Pseudomonadota</taxon>
        <taxon>Alphaproteobacteria</taxon>
        <taxon>Hyphomonadales</taxon>
        <taxon>Hyphomonadaceae</taxon>
        <taxon>Hyphomonas</taxon>
    </lineage>
</organism>
<dbReference type="PATRIC" id="fig|1280952.3.peg.693"/>
<dbReference type="MEROPS" id="C96.001"/>
<reference evidence="2 3" key="1">
    <citation type="journal article" date="2014" name="Antonie Van Leeuwenhoek">
        <title>Hyphomonas beringensis sp. nov. and Hyphomonas chukchiensis sp. nov., isolated from surface seawater of the Bering Sea and Chukchi Sea.</title>
        <authorList>
            <person name="Li C."/>
            <person name="Lai Q."/>
            <person name="Li G."/>
            <person name="Dong C."/>
            <person name="Wang J."/>
            <person name="Liao Y."/>
            <person name="Shao Z."/>
        </authorList>
    </citation>
    <scope>NUCLEOTIDE SEQUENCE [LARGE SCALE GENOMIC DNA]</scope>
    <source>
        <strain evidence="2 3">VP2</strain>
    </source>
</reference>
<keyword evidence="3" id="KW-1185">Reference proteome</keyword>
<evidence type="ECO:0000313" key="2">
    <source>
        <dbReference type="EMBL" id="KCZ90255.1"/>
    </source>
</evidence>
<name>A0A059FHX0_9PROT</name>
<dbReference type="eggNOG" id="ENOG5033GCR">
    <property type="taxonomic scope" value="Bacteria"/>
</dbReference>
<dbReference type="InterPro" id="IPR053521">
    <property type="entry name" value="McjB-like"/>
</dbReference>
<evidence type="ECO:0000259" key="1">
    <source>
        <dbReference type="Pfam" id="PF13471"/>
    </source>
</evidence>
<dbReference type="RefSeq" id="WP_035578294.1">
    <property type="nucleotide sequence ID" value="NZ_ARYJ01000002.1"/>
</dbReference>
<dbReference type="InterPro" id="IPR032708">
    <property type="entry name" value="McjB_C"/>
</dbReference>
<sequence length="230" mass="25752">MPAFHLAPEIYFCASDGAYIFLDARADRYFAYTGETARLFPEIISTDRTEQLSQDAERFADHLLRIGVLLRPAAETRPLKACTAARPDTSRFEQACLLAADAKYSEWSNMLTALARSWSLKRMHSLRGVISGARRWKQNVPSGNGRTLEEATERTAQFLSLAPFLFTTKDACLFRSLFLMRFLAGHGITATWTFGVRLAPFGAHCWVEYDGAVLNDHLEHVGGFAPILTI</sequence>
<dbReference type="AlphaFoldDB" id="A0A059FHX0"/>
<dbReference type="OrthoDB" id="119963at2"/>
<gene>
    <name evidence="2" type="ORF">HJA_03471</name>
</gene>
<feature type="domain" description="Microcin J25-processing protein McjB C-terminal" evidence="1">
    <location>
        <begin position="121"/>
        <end position="229"/>
    </location>
</feature>
<dbReference type="Proteomes" id="UP000024816">
    <property type="component" value="Unassembled WGS sequence"/>
</dbReference>
<dbReference type="NCBIfam" id="NF033537">
    <property type="entry name" value="lasso_biosyn_B2"/>
    <property type="match status" value="1"/>
</dbReference>
<dbReference type="EMBL" id="ARYJ01000002">
    <property type="protein sequence ID" value="KCZ90255.1"/>
    <property type="molecule type" value="Genomic_DNA"/>
</dbReference>
<dbReference type="Pfam" id="PF13471">
    <property type="entry name" value="Transglut_core3"/>
    <property type="match status" value="1"/>
</dbReference>
<proteinExistence type="predicted"/>